<dbReference type="EMBL" id="JAVIJC010000005">
    <property type="protein sequence ID" value="MDX8491361.1"/>
    <property type="molecule type" value="Genomic_DNA"/>
</dbReference>
<dbReference type="Proteomes" id="UP001271249">
    <property type="component" value="Unassembled WGS sequence"/>
</dbReference>
<reference evidence="2 3" key="1">
    <citation type="submission" date="2023-08" db="EMBL/GenBank/DDBJ databases">
        <title>Implementing the SeqCode for naming new Mesorhizobium species isolated from Vachellia karroo root nodules.</title>
        <authorList>
            <person name="Van Lill M."/>
        </authorList>
    </citation>
    <scope>NUCLEOTIDE SEQUENCE [LARGE SCALE GENOMIC DNA]</scope>
    <source>
        <strain evidence="2 3">VK22B</strain>
    </source>
</reference>
<comment type="caution">
    <text evidence="2">The sequence shown here is derived from an EMBL/GenBank/DDBJ whole genome shotgun (WGS) entry which is preliminary data.</text>
</comment>
<dbReference type="InterPro" id="IPR039422">
    <property type="entry name" value="MarR/SlyA-like"/>
</dbReference>
<dbReference type="Pfam" id="PF12802">
    <property type="entry name" value="MarR_2"/>
    <property type="match status" value="1"/>
</dbReference>
<accession>A0ABU4YXD5</accession>
<dbReference type="PANTHER" id="PTHR33164:SF99">
    <property type="entry name" value="MARR FAMILY REGULATORY PROTEIN"/>
    <property type="match status" value="1"/>
</dbReference>
<dbReference type="RefSeq" id="WP_320225409.1">
    <property type="nucleotide sequence ID" value="NZ_JAVIJB010000009.1"/>
</dbReference>
<dbReference type="PROSITE" id="PS50995">
    <property type="entry name" value="HTH_MARR_2"/>
    <property type="match status" value="1"/>
</dbReference>
<organism evidence="2 3">
    <name type="scientific">Mesorhizobium captivum</name>
    <dbReference type="NCBI Taxonomy" id="3072319"/>
    <lineage>
        <taxon>Bacteria</taxon>
        <taxon>Pseudomonadati</taxon>
        <taxon>Pseudomonadota</taxon>
        <taxon>Alphaproteobacteria</taxon>
        <taxon>Hyphomicrobiales</taxon>
        <taxon>Phyllobacteriaceae</taxon>
        <taxon>Mesorhizobium</taxon>
    </lineage>
</organism>
<gene>
    <name evidence="2" type="ORF">RFN29_07190</name>
</gene>
<dbReference type="SMART" id="SM00347">
    <property type="entry name" value="HTH_MARR"/>
    <property type="match status" value="1"/>
</dbReference>
<keyword evidence="3" id="KW-1185">Reference proteome</keyword>
<protein>
    <submittedName>
        <fullName evidence="2">MarR family transcriptional regulator</fullName>
    </submittedName>
</protein>
<feature type="domain" description="HTH marR-type" evidence="1">
    <location>
        <begin position="11"/>
        <end position="142"/>
    </location>
</feature>
<dbReference type="SUPFAM" id="SSF46785">
    <property type="entry name" value="Winged helix' DNA-binding domain"/>
    <property type="match status" value="1"/>
</dbReference>
<evidence type="ECO:0000313" key="2">
    <source>
        <dbReference type="EMBL" id="MDX8491361.1"/>
    </source>
</evidence>
<dbReference type="Gene3D" id="1.10.10.10">
    <property type="entry name" value="Winged helix-like DNA-binding domain superfamily/Winged helix DNA-binding domain"/>
    <property type="match status" value="1"/>
</dbReference>
<dbReference type="InterPro" id="IPR000835">
    <property type="entry name" value="HTH_MarR-typ"/>
</dbReference>
<dbReference type="PANTHER" id="PTHR33164">
    <property type="entry name" value="TRANSCRIPTIONAL REGULATOR, MARR FAMILY"/>
    <property type="match status" value="1"/>
</dbReference>
<evidence type="ECO:0000259" key="1">
    <source>
        <dbReference type="PROSITE" id="PS50995"/>
    </source>
</evidence>
<evidence type="ECO:0000313" key="3">
    <source>
        <dbReference type="Proteomes" id="UP001271249"/>
    </source>
</evidence>
<name>A0ABU4YXD5_9HYPH</name>
<dbReference type="InterPro" id="IPR036390">
    <property type="entry name" value="WH_DNA-bd_sf"/>
</dbReference>
<dbReference type="InterPro" id="IPR036388">
    <property type="entry name" value="WH-like_DNA-bd_sf"/>
</dbReference>
<sequence>MTTRTEAADTLTELVLAVFRLNGRFLEAADRLAAPAGLTAARWQVLGAVLREPKSVAEIGRDMGLARQSVQRLADILAEDGLAAYADNPAHRRAKLLSVTEAGWTAIRHIATRQHAWANSVSEGLDPQEIKGALALLRVLALRAEQAES</sequence>
<proteinExistence type="predicted"/>